<accession>D6WMB5</accession>
<dbReference type="HOGENOM" id="CLU_1798930_0_0_1"/>
<gene>
    <name evidence="1" type="primary">GLEAN_13305</name>
    <name evidence="1" type="ORF">TcasGA2_TC013305</name>
</gene>
<reference evidence="1 2" key="2">
    <citation type="journal article" date="2010" name="Nucleic Acids Res.">
        <title>BeetleBase in 2010: revisions to provide comprehensive genomic information for Tribolium castaneum.</title>
        <authorList>
            <person name="Kim H.S."/>
            <person name="Murphy T."/>
            <person name="Xia J."/>
            <person name="Caragea D."/>
            <person name="Park Y."/>
            <person name="Beeman R.W."/>
            <person name="Lorenzen M.D."/>
            <person name="Butcher S."/>
            <person name="Manak J.R."/>
            <person name="Brown S.J."/>
        </authorList>
    </citation>
    <scope>GENOME REANNOTATION</scope>
    <source>
        <strain evidence="1 2">Georgia GA2</strain>
    </source>
</reference>
<evidence type="ECO:0000313" key="1">
    <source>
        <dbReference type="EMBL" id="EFA03330.1"/>
    </source>
</evidence>
<dbReference type="Proteomes" id="UP000007266">
    <property type="component" value="Linkage group 5"/>
</dbReference>
<organism evidence="1 2">
    <name type="scientific">Tribolium castaneum</name>
    <name type="common">Red flour beetle</name>
    <dbReference type="NCBI Taxonomy" id="7070"/>
    <lineage>
        <taxon>Eukaryota</taxon>
        <taxon>Metazoa</taxon>
        <taxon>Ecdysozoa</taxon>
        <taxon>Arthropoda</taxon>
        <taxon>Hexapoda</taxon>
        <taxon>Insecta</taxon>
        <taxon>Pterygota</taxon>
        <taxon>Neoptera</taxon>
        <taxon>Endopterygota</taxon>
        <taxon>Coleoptera</taxon>
        <taxon>Polyphaga</taxon>
        <taxon>Cucujiformia</taxon>
        <taxon>Tenebrionidae</taxon>
        <taxon>Tenebrionidae incertae sedis</taxon>
        <taxon>Tribolium</taxon>
    </lineage>
</organism>
<evidence type="ECO:0000313" key="2">
    <source>
        <dbReference type="Proteomes" id="UP000007266"/>
    </source>
</evidence>
<dbReference type="InParanoid" id="D6WMB5"/>
<protein>
    <submittedName>
        <fullName evidence="1">Uncharacterized protein</fullName>
    </submittedName>
</protein>
<name>D6WMB5_TRICA</name>
<dbReference type="EMBL" id="KQ971343">
    <property type="protein sequence ID" value="EFA03330.1"/>
    <property type="molecule type" value="Genomic_DNA"/>
</dbReference>
<sequence length="144" mass="16159">MVRSIVQAIGKVMKKNSSDLTVLWRIRIASAKIFKCLLCNENSSKRIYISSKKIRRVPFTSRFDFVIATFSFVIKSNATILLRSKIATFETLTRQLGTCLLPYTYGRSFSRRKSGYGPQISRGINGEVPASALRASDIKGVDDN</sequence>
<proteinExistence type="predicted"/>
<dbReference type="AlphaFoldDB" id="D6WMB5"/>
<reference evidence="1 2" key="1">
    <citation type="journal article" date="2008" name="Nature">
        <title>The genome of the model beetle and pest Tribolium castaneum.</title>
        <authorList>
            <consortium name="Tribolium Genome Sequencing Consortium"/>
            <person name="Richards S."/>
            <person name="Gibbs R.A."/>
            <person name="Weinstock G.M."/>
            <person name="Brown S.J."/>
            <person name="Denell R."/>
            <person name="Beeman R.W."/>
            <person name="Gibbs R."/>
            <person name="Beeman R.W."/>
            <person name="Brown S.J."/>
            <person name="Bucher G."/>
            <person name="Friedrich M."/>
            <person name="Grimmelikhuijzen C.J."/>
            <person name="Klingler M."/>
            <person name="Lorenzen M."/>
            <person name="Richards S."/>
            <person name="Roth S."/>
            <person name="Schroder R."/>
            <person name="Tautz D."/>
            <person name="Zdobnov E.M."/>
            <person name="Muzny D."/>
            <person name="Gibbs R.A."/>
            <person name="Weinstock G.M."/>
            <person name="Attaway T."/>
            <person name="Bell S."/>
            <person name="Buhay C.J."/>
            <person name="Chandrabose M.N."/>
            <person name="Chavez D."/>
            <person name="Clerk-Blankenburg K.P."/>
            <person name="Cree A."/>
            <person name="Dao M."/>
            <person name="Davis C."/>
            <person name="Chacko J."/>
            <person name="Dinh H."/>
            <person name="Dugan-Rocha S."/>
            <person name="Fowler G."/>
            <person name="Garner T.T."/>
            <person name="Garnes J."/>
            <person name="Gnirke A."/>
            <person name="Hawes A."/>
            <person name="Hernandez J."/>
            <person name="Hines S."/>
            <person name="Holder M."/>
            <person name="Hume J."/>
            <person name="Jhangiani S.N."/>
            <person name="Joshi V."/>
            <person name="Khan Z.M."/>
            <person name="Jackson L."/>
            <person name="Kovar C."/>
            <person name="Kowis A."/>
            <person name="Lee S."/>
            <person name="Lewis L.R."/>
            <person name="Margolis J."/>
            <person name="Morgan M."/>
            <person name="Nazareth L.V."/>
            <person name="Nguyen N."/>
            <person name="Okwuonu G."/>
            <person name="Parker D."/>
            <person name="Richards S."/>
            <person name="Ruiz S.J."/>
            <person name="Santibanez J."/>
            <person name="Savard J."/>
            <person name="Scherer S.E."/>
            <person name="Schneider B."/>
            <person name="Sodergren E."/>
            <person name="Tautz D."/>
            <person name="Vattahil S."/>
            <person name="Villasana D."/>
            <person name="White C.S."/>
            <person name="Wright R."/>
            <person name="Park Y."/>
            <person name="Beeman R.W."/>
            <person name="Lord J."/>
            <person name="Oppert B."/>
            <person name="Lorenzen M."/>
            <person name="Brown S."/>
            <person name="Wang L."/>
            <person name="Savard J."/>
            <person name="Tautz D."/>
            <person name="Richards S."/>
            <person name="Weinstock G."/>
            <person name="Gibbs R.A."/>
            <person name="Liu Y."/>
            <person name="Worley K."/>
            <person name="Weinstock G."/>
            <person name="Elsik C.G."/>
            <person name="Reese J.T."/>
            <person name="Elhaik E."/>
            <person name="Landan G."/>
            <person name="Graur D."/>
            <person name="Arensburger P."/>
            <person name="Atkinson P."/>
            <person name="Beeman R.W."/>
            <person name="Beidler J."/>
            <person name="Brown S.J."/>
            <person name="Demuth J.P."/>
            <person name="Drury D.W."/>
            <person name="Du Y.Z."/>
            <person name="Fujiwara H."/>
            <person name="Lorenzen M."/>
            <person name="Maselli V."/>
            <person name="Osanai M."/>
            <person name="Park Y."/>
            <person name="Robertson H.M."/>
            <person name="Tu Z."/>
            <person name="Wang J.J."/>
            <person name="Wang S."/>
            <person name="Richards S."/>
            <person name="Song H."/>
            <person name="Zhang L."/>
            <person name="Sodergren E."/>
            <person name="Werner D."/>
            <person name="Stanke M."/>
            <person name="Morgenstern B."/>
            <person name="Solovyev V."/>
            <person name="Kosarev P."/>
            <person name="Brown G."/>
            <person name="Chen H.C."/>
            <person name="Ermolaeva O."/>
            <person name="Hlavina W."/>
            <person name="Kapustin Y."/>
            <person name="Kiryutin B."/>
            <person name="Kitts P."/>
            <person name="Maglott D."/>
            <person name="Pruitt K."/>
            <person name="Sapojnikov V."/>
            <person name="Souvorov A."/>
            <person name="Mackey A.J."/>
            <person name="Waterhouse R.M."/>
            <person name="Wyder S."/>
            <person name="Zdobnov E.M."/>
            <person name="Zdobnov E.M."/>
            <person name="Wyder S."/>
            <person name="Kriventseva E.V."/>
            <person name="Kadowaki T."/>
            <person name="Bork P."/>
            <person name="Aranda M."/>
            <person name="Bao R."/>
            <person name="Beermann A."/>
            <person name="Berns N."/>
            <person name="Bolognesi R."/>
            <person name="Bonneton F."/>
            <person name="Bopp D."/>
            <person name="Brown S.J."/>
            <person name="Bucher G."/>
            <person name="Butts T."/>
            <person name="Chaumot A."/>
            <person name="Denell R.E."/>
            <person name="Ferrier D.E."/>
            <person name="Friedrich M."/>
            <person name="Gordon C.M."/>
            <person name="Jindra M."/>
            <person name="Klingler M."/>
            <person name="Lan Q."/>
            <person name="Lattorff H.M."/>
            <person name="Laudet V."/>
            <person name="von Levetsow C."/>
            <person name="Liu Z."/>
            <person name="Lutz R."/>
            <person name="Lynch J.A."/>
            <person name="da Fonseca R.N."/>
            <person name="Posnien N."/>
            <person name="Reuter R."/>
            <person name="Roth S."/>
            <person name="Savard J."/>
            <person name="Schinko J.B."/>
            <person name="Schmitt C."/>
            <person name="Schoppmeier M."/>
            <person name="Schroder R."/>
            <person name="Shippy T.D."/>
            <person name="Simonnet F."/>
            <person name="Marques-Souza H."/>
            <person name="Tautz D."/>
            <person name="Tomoyasu Y."/>
            <person name="Trauner J."/>
            <person name="Van der Zee M."/>
            <person name="Vervoort M."/>
            <person name="Wittkopp N."/>
            <person name="Wimmer E.A."/>
            <person name="Yang X."/>
            <person name="Jones A.K."/>
            <person name="Sattelle D.B."/>
            <person name="Ebert P.R."/>
            <person name="Nelson D."/>
            <person name="Scott J.G."/>
            <person name="Beeman R.W."/>
            <person name="Muthukrishnan S."/>
            <person name="Kramer K.J."/>
            <person name="Arakane Y."/>
            <person name="Beeman R.W."/>
            <person name="Zhu Q."/>
            <person name="Hogenkamp D."/>
            <person name="Dixit R."/>
            <person name="Oppert B."/>
            <person name="Jiang H."/>
            <person name="Zou Z."/>
            <person name="Marshall J."/>
            <person name="Elpidina E."/>
            <person name="Vinokurov K."/>
            <person name="Oppert C."/>
            <person name="Zou Z."/>
            <person name="Evans J."/>
            <person name="Lu Z."/>
            <person name="Zhao P."/>
            <person name="Sumathipala N."/>
            <person name="Altincicek B."/>
            <person name="Vilcinskas A."/>
            <person name="Williams M."/>
            <person name="Hultmark D."/>
            <person name="Hetru C."/>
            <person name="Jiang H."/>
            <person name="Grimmelikhuijzen C.J."/>
            <person name="Hauser F."/>
            <person name="Cazzamali G."/>
            <person name="Williamson M."/>
            <person name="Park Y."/>
            <person name="Li B."/>
            <person name="Tanaka Y."/>
            <person name="Predel R."/>
            <person name="Neupert S."/>
            <person name="Schachtner J."/>
            <person name="Verleyen P."/>
            <person name="Raible F."/>
            <person name="Bork P."/>
            <person name="Friedrich M."/>
            <person name="Walden K.K."/>
            <person name="Robertson H.M."/>
            <person name="Angeli S."/>
            <person name="Foret S."/>
            <person name="Bucher G."/>
            <person name="Schuetz S."/>
            <person name="Maleszka R."/>
            <person name="Wimmer E.A."/>
            <person name="Beeman R.W."/>
            <person name="Lorenzen M."/>
            <person name="Tomoyasu Y."/>
            <person name="Miller S.C."/>
            <person name="Grossmann D."/>
            <person name="Bucher G."/>
        </authorList>
    </citation>
    <scope>NUCLEOTIDE SEQUENCE [LARGE SCALE GENOMIC DNA]</scope>
    <source>
        <strain evidence="1 2">Georgia GA2</strain>
    </source>
</reference>
<keyword evidence="2" id="KW-1185">Reference proteome</keyword>